<evidence type="ECO:0000256" key="1">
    <source>
        <dbReference type="ARBA" id="ARBA00004613"/>
    </source>
</evidence>
<gene>
    <name evidence="6" type="ORF">MM415B03820_0004</name>
</gene>
<evidence type="ECO:0000256" key="4">
    <source>
        <dbReference type="SAM" id="MobiDB-lite"/>
    </source>
</evidence>
<dbReference type="GO" id="GO:0005576">
    <property type="term" value="C:extracellular region"/>
    <property type="evidence" value="ECO:0007669"/>
    <property type="project" value="UniProtKB-SubCell"/>
</dbReference>
<name>A0A6M3LLR2_9ZZZZ</name>
<protein>
    <recommendedName>
        <fullName evidence="5">Carbohydrate-binding module family 96 domain-containing protein</fullName>
    </recommendedName>
</protein>
<feature type="compositionally biased region" description="Polar residues" evidence="4">
    <location>
        <begin position="1"/>
        <end position="12"/>
    </location>
</feature>
<dbReference type="InterPro" id="IPR055372">
    <property type="entry name" value="CBM96"/>
</dbReference>
<keyword evidence="3" id="KW-0732">Signal</keyword>
<comment type="subcellular location">
    <subcellularLocation>
        <location evidence="1">Secreted</location>
    </subcellularLocation>
</comment>
<evidence type="ECO:0000256" key="3">
    <source>
        <dbReference type="ARBA" id="ARBA00022729"/>
    </source>
</evidence>
<evidence type="ECO:0000256" key="2">
    <source>
        <dbReference type="ARBA" id="ARBA00022525"/>
    </source>
</evidence>
<evidence type="ECO:0000259" key="5">
    <source>
        <dbReference type="Pfam" id="PF24517"/>
    </source>
</evidence>
<sequence>MATATFQPSGKDTNIRENVPTTNYGSDTDLLMSAGDSAGRIRVPLEFPIVWGTDIPAGATLIAATLSLYIYQIVSSAGETIFAYRLTRTDWVELESTWNIYKTGSNWTAAGGDYTTDDGASAVVPADPAWMDWDILAQAQYAQTNTVNVEALLRHQTEFQAGSKYIRFRSNNYTTDLTLRPKLVVTYSLPATTQGKSAFMPAKLMRAGVL</sequence>
<dbReference type="Pfam" id="PF24517">
    <property type="entry name" value="CBM96"/>
    <property type="match status" value="1"/>
</dbReference>
<dbReference type="NCBIfam" id="NF033679">
    <property type="entry name" value="DNRLRE_dom"/>
    <property type="match status" value="1"/>
</dbReference>
<feature type="domain" description="Carbohydrate-binding module family 96" evidence="5">
    <location>
        <begin position="4"/>
        <end position="186"/>
    </location>
</feature>
<accession>A0A6M3LLR2</accession>
<proteinExistence type="predicted"/>
<keyword evidence="2" id="KW-0964">Secreted</keyword>
<dbReference type="AlphaFoldDB" id="A0A6M3LLR2"/>
<feature type="region of interest" description="Disordered" evidence="4">
    <location>
        <begin position="1"/>
        <end position="22"/>
    </location>
</feature>
<evidence type="ECO:0000313" key="6">
    <source>
        <dbReference type="EMBL" id="QJA94582.1"/>
    </source>
</evidence>
<dbReference type="EMBL" id="MT143244">
    <property type="protein sequence ID" value="QJA94582.1"/>
    <property type="molecule type" value="Genomic_DNA"/>
</dbReference>
<organism evidence="6">
    <name type="scientific">viral metagenome</name>
    <dbReference type="NCBI Taxonomy" id="1070528"/>
    <lineage>
        <taxon>unclassified sequences</taxon>
        <taxon>metagenomes</taxon>
        <taxon>organismal metagenomes</taxon>
    </lineage>
</organism>
<reference evidence="6" key="1">
    <citation type="submission" date="2020-03" db="EMBL/GenBank/DDBJ databases">
        <title>The deep terrestrial virosphere.</title>
        <authorList>
            <person name="Holmfeldt K."/>
            <person name="Nilsson E."/>
            <person name="Simone D."/>
            <person name="Lopez-Fernandez M."/>
            <person name="Wu X."/>
            <person name="de Brujin I."/>
            <person name="Lundin D."/>
            <person name="Andersson A."/>
            <person name="Bertilsson S."/>
            <person name="Dopson M."/>
        </authorList>
    </citation>
    <scope>NUCLEOTIDE SEQUENCE</scope>
    <source>
        <strain evidence="6">MM415B03820</strain>
    </source>
</reference>